<gene>
    <name evidence="2" type="ORF">P171DRAFT_475406</name>
</gene>
<protein>
    <submittedName>
        <fullName evidence="2">Uncharacterized protein</fullName>
    </submittedName>
</protein>
<feature type="signal peptide" evidence="1">
    <location>
        <begin position="1"/>
        <end position="25"/>
    </location>
</feature>
<dbReference type="OrthoDB" id="3770142at2759"/>
<comment type="caution">
    <text evidence="2">The sequence shown here is derived from an EMBL/GenBank/DDBJ whole genome shotgun (WGS) entry which is preliminary data.</text>
</comment>
<keyword evidence="3" id="KW-1185">Reference proteome</keyword>
<evidence type="ECO:0000256" key="1">
    <source>
        <dbReference type="SAM" id="SignalP"/>
    </source>
</evidence>
<dbReference type="EMBL" id="MU001506">
    <property type="protein sequence ID" value="KAF2440891.1"/>
    <property type="molecule type" value="Genomic_DNA"/>
</dbReference>
<name>A0A9P4PDC5_9PLEO</name>
<reference evidence="2" key="1">
    <citation type="journal article" date="2020" name="Stud. Mycol.">
        <title>101 Dothideomycetes genomes: a test case for predicting lifestyles and emergence of pathogens.</title>
        <authorList>
            <person name="Haridas S."/>
            <person name="Albert R."/>
            <person name="Binder M."/>
            <person name="Bloem J."/>
            <person name="Labutti K."/>
            <person name="Salamov A."/>
            <person name="Andreopoulos B."/>
            <person name="Baker S."/>
            <person name="Barry K."/>
            <person name="Bills G."/>
            <person name="Bluhm B."/>
            <person name="Cannon C."/>
            <person name="Castanera R."/>
            <person name="Culley D."/>
            <person name="Daum C."/>
            <person name="Ezra D."/>
            <person name="Gonzalez J."/>
            <person name="Henrissat B."/>
            <person name="Kuo A."/>
            <person name="Liang C."/>
            <person name="Lipzen A."/>
            <person name="Lutzoni F."/>
            <person name="Magnuson J."/>
            <person name="Mondo S."/>
            <person name="Nolan M."/>
            <person name="Ohm R."/>
            <person name="Pangilinan J."/>
            <person name="Park H.-J."/>
            <person name="Ramirez L."/>
            <person name="Alfaro M."/>
            <person name="Sun H."/>
            <person name="Tritt A."/>
            <person name="Yoshinaga Y."/>
            <person name="Zwiers L.-H."/>
            <person name="Turgeon B."/>
            <person name="Goodwin S."/>
            <person name="Spatafora J."/>
            <person name="Crous P."/>
            <person name="Grigoriev I."/>
        </authorList>
    </citation>
    <scope>NUCLEOTIDE SEQUENCE</scope>
    <source>
        <strain evidence="2">CBS 690.94</strain>
    </source>
</reference>
<organism evidence="2 3">
    <name type="scientific">Karstenula rhodostoma CBS 690.94</name>
    <dbReference type="NCBI Taxonomy" id="1392251"/>
    <lineage>
        <taxon>Eukaryota</taxon>
        <taxon>Fungi</taxon>
        <taxon>Dikarya</taxon>
        <taxon>Ascomycota</taxon>
        <taxon>Pezizomycotina</taxon>
        <taxon>Dothideomycetes</taxon>
        <taxon>Pleosporomycetidae</taxon>
        <taxon>Pleosporales</taxon>
        <taxon>Massarineae</taxon>
        <taxon>Didymosphaeriaceae</taxon>
        <taxon>Karstenula</taxon>
    </lineage>
</organism>
<dbReference type="Proteomes" id="UP000799764">
    <property type="component" value="Unassembled WGS sequence"/>
</dbReference>
<accession>A0A9P4PDC5</accession>
<evidence type="ECO:0000313" key="2">
    <source>
        <dbReference type="EMBL" id="KAF2440891.1"/>
    </source>
</evidence>
<evidence type="ECO:0000313" key="3">
    <source>
        <dbReference type="Proteomes" id="UP000799764"/>
    </source>
</evidence>
<proteinExistence type="predicted"/>
<feature type="chain" id="PRO_5040493647" evidence="1">
    <location>
        <begin position="26"/>
        <end position="211"/>
    </location>
</feature>
<dbReference type="AlphaFoldDB" id="A0A9P4PDC5"/>
<keyword evidence="1" id="KW-0732">Signal</keyword>
<sequence length="211" mass="23642">MSSFNFARMLLHLVAFLGLLQCTLGNFDVYRIDIIGYPPNLKRHARDIAGNETIAGPPNNTTMPETAAPANSLDHYWSVLPHDWVCRDVLDARRLVDRKDVSGNKLGVRCNGDGCINDHSTDNLDLIEMHWTNIPLFHWTLYKDRLDDSGNQILWGVDGGKYGACKKIGTPGKWDICTDRPVGFGATQTIFVHKKFQCWSGRTAELINGGR</sequence>